<evidence type="ECO:0000313" key="1">
    <source>
        <dbReference type="EMBL" id="GAF06611.1"/>
    </source>
</evidence>
<proteinExistence type="predicted"/>
<comment type="caution">
    <text evidence="1">The sequence shown here is derived from an EMBL/GenBank/DDBJ whole genome shotgun (WGS) entry which is preliminary data.</text>
</comment>
<name>W7YPY7_9BACL</name>
<dbReference type="STRING" id="1236976.JCM16418_581"/>
<organism evidence="1 2">
    <name type="scientific">Paenibacillus pini JCM 16418</name>
    <dbReference type="NCBI Taxonomy" id="1236976"/>
    <lineage>
        <taxon>Bacteria</taxon>
        <taxon>Bacillati</taxon>
        <taxon>Bacillota</taxon>
        <taxon>Bacilli</taxon>
        <taxon>Bacillales</taxon>
        <taxon>Paenibacillaceae</taxon>
        <taxon>Paenibacillus</taxon>
    </lineage>
</organism>
<dbReference type="Proteomes" id="UP000019364">
    <property type="component" value="Unassembled WGS sequence"/>
</dbReference>
<evidence type="ECO:0000313" key="2">
    <source>
        <dbReference type="Proteomes" id="UP000019364"/>
    </source>
</evidence>
<protein>
    <submittedName>
        <fullName evidence="1">Uncharacterized protein</fullName>
    </submittedName>
</protein>
<sequence length="142" mass="15687">MKYQLGNNTIEKVVNIKINGKIYSSINGNKTFKGTIDVEGENLPVPSDQRQLIINLSDKLQGGVISYAGYDQGKPFTYAYGGIFFNKNFSKATLYVYNKNDASGGWNVDDGLMISLPASTRSEALDISNELMRNSLNGYILK</sequence>
<reference evidence="1 2" key="1">
    <citation type="journal article" date="2014" name="Genome Announc.">
        <title>Draft Genome Sequence of Paenibacillus pini JCM 16418T, Isolated from the Rhizosphere of Pine Tree.</title>
        <authorList>
            <person name="Yuki M."/>
            <person name="Oshima K."/>
            <person name="Suda W."/>
            <person name="Oshida Y."/>
            <person name="Kitamura K."/>
            <person name="Iida Y."/>
            <person name="Hattori M."/>
            <person name="Ohkuma M."/>
        </authorList>
    </citation>
    <scope>NUCLEOTIDE SEQUENCE [LARGE SCALE GENOMIC DNA]</scope>
    <source>
        <strain evidence="1 2">JCM 16418</strain>
    </source>
</reference>
<gene>
    <name evidence="1" type="ORF">JCM16418_581</name>
</gene>
<dbReference type="AlphaFoldDB" id="W7YPY7"/>
<keyword evidence="2" id="KW-1185">Reference proteome</keyword>
<dbReference type="eggNOG" id="ENOG50335EW">
    <property type="taxonomic scope" value="Bacteria"/>
</dbReference>
<accession>W7YPY7</accession>
<dbReference type="EMBL" id="BAVZ01000001">
    <property type="protein sequence ID" value="GAF06611.1"/>
    <property type="molecule type" value="Genomic_DNA"/>
</dbReference>